<gene>
    <name evidence="1" type="ORF">AVEN_267641_1</name>
</gene>
<organism evidence="1 2">
    <name type="scientific">Araneus ventricosus</name>
    <name type="common">Orbweaver spider</name>
    <name type="synonym">Epeira ventricosa</name>
    <dbReference type="NCBI Taxonomy" id="182803"/>
    <lineage>
        <taxon>Eukaryota</taxon>
        <taxon>Metazoa</taxon>
        <taxon>Ecdysozoa</taxon>
        <taxon>Arthropoda</taxon>
        <taxon>Chelicerata</taxon>
        <taxon>Arachnida</taxon>
        <taxon>Araneae</taxon>
        <taxon>Araneomorphae</taxon>
        <taxon>Entelegynae</taxon>
        <taxon>Araneoidea</taxon>
        <taxon>Araneidae</taxon>
        <taxon>Araneus</taxon>
    </lineage>
</organism>
<name>A0A4Y2PJY6_ARAVE</name>
<dbReference type="Proteomes" id="UP000499080">
    <property type="component" value="Unassembled WGS sequence"/>
</dbReference>
<keyword evidence="2" id="KW-1185">Reference proteome</keyword>
<sequence length="198" mass="22745">MSDLPEPVLLVRMHYNQFSNIMYPIECAIVDLINGTETVFYANTECFTETPEDVQVNNYRIEEIHGIPRNVDNGISRLPMEITAYINEEVENLQLTYGIKKAIIVTTSRQDYNYLEPYTRGYTLVDVGRDEEDFEKLKDEFPIQCKFGDHEKSHLGLHGITTCAGKIANVYARYVIMSPSVCGFGLAKNRLHRSKFTF</sequence>
<protein>
    <submittedName>
        <fullName evidence="1">Uncharacterized protein</fullName>
    </submittedName>
</protein>
<accession>A0A4Y2PJY6</accession>
<evidence type="ECO:0000313" key="2">
    <source>
        <dbReference type="Proteomes" id="UP000499080"/>
    </source>
</evidence>
<dbReference type="AlphaFoldDB" id="A0A4Y2PJY6"/>
<proteinExistence type="predicted"/>
<comment type="caution">
    <text evidence="1">The sequence shown here is derived from an EMBL/GenBank/DDBJ whole genome shotgun (WGS) entry which is preliminary data.</text>
</comment>
<reference evidence="1 2" key="1">
    <citation type="journal article" date="2019" name="Sci. Rep.">
        <title>Orb-weaving spider Araneus ventricosus genome elucidates the spidroin gene catalogue.</title>
        <authorList>
            <person name="Kono N."/>
            <person name="Nakamura H."/>
            <person name="Ohtoshi R."/>
            <person name="Moran D.A.P."/>
            <person name="Shinohara A."/>
            <person name="Yoshida Y."/>
            <person name="Fujiwara M."/>
            <person name="Mori M."/>
            <person name="Tomita M."/>
            <person name="Arakawa K."/>
        </authorList>
    </citation>
    <scope>NUCLEOTIDE SEQUENCE [LARGE SCALE GENOMIC DNA]</scope>
</reference>
<evidence type="ECO:0000313" key="1">
    <source>
        <dbReference type="EMBL" id="GBN51491.1"/>
    </source>
</evidence>
<dbReference type="EMBL" id="BGPR01011464">
    <property type="protein sequence ID" value="GBN51491.1"/>
    <property type="molecule type" value="Genomic_DNA"/>
</dbReference>